<sequence>MAVYSLSESNVEDIIICGTNDDTHYIPDKACELYLFNFRTSENDIQSLESGAGLAFLFGIQDINKRYVYLEHFLSKGASIDALSKVDGLSPLHAAILLNDLRLVKYLIDKGANTSQIEGNDELTPLTFLQKLEKNNKLIDRTPIANVLTSIYSKSQ</sequence>
<name>A0A1N7NY89_9GAMM</name>
<dbReference type="InterPro" id="IPR002110">
    <property type="entry name" value="Ankyrin_rpt"/>
</dbReference>
<dbReference type="SUPFAM" id="SSF48403">
    <property type="entry name" value="Ankyrin repeat"/>
    <property type="match status" value="1"/>
</dbReference>
<dbReference type="PROSITE" id="PS50297">
    <property type="entry name" value="ANK_REP_REGION"/>
    <property type="match status" value="1"/>
</dbReference>
<dbReference type="AlphaFoldDB" id="A0A1N7NY89"/>
<dbReference type="InterPro" id="IPR036770">
    <property type="entry name" value="Ankyrin_rpt-contain_sf"/>
</dbReference>
<proteinExistence type="predicted"/>
<accession>A0A1N7NY89</accession>
<evidence type="ECO:0000256" key="1">
    <source>
        <dbReference type="PROSITE-ProRule" id="PRU00023"/>
    </source>
</evidence>
<dbReference type="PROSITE" id="PS50088">
    <property type="entry name" value="ANK_REPEAT"/>
    <property type="match status" value="1"/>
</dbReference>
<dbReference type="Gene3D" id="1.25.40.20">
    <property type="entry name" value="Ankyrin repeat-containing domain"/>
    <property type="match status" value="1"/>
</dbReference>
<evidence type="ECO:0000313" key="2">
    <source>
        <dbReference type="EMBL" id="SIT03335.1"/>
    </source>
</evidence>
<evidence type="ECO:0000313" key="3">
    <source>
        <dbReference type="Proteomes" id="UP000185999"/>
    </source>
</evidence>
<dbReference type="EMBL" id="FTOE01000011">
    <property type="protein sequence ID" value="SIT03335.1"/>
    <property type="molecule type" value="Genomic_DNA"/>
</dbReference>
<gene>
    <name evidence="2" type="ORF">SAMN05421760_111151</name>
</gene>
<protein>
    <submittedName>
        <fullName evidence="2">Ankyrin repeat-containing protein</fullName>
    </submittedName>
</protein>
<dbReference type="SMART" id="SM00248">
    <property type="entry name" value="ANK"/>
    <property type="match status" value="1"/>
</dbReference>
<dbReference type="Pfam" id="PF00023">
    <property type="entry name" value="Ank"/>
    <property type="match status" value="1"/>
</dbReference>
<keyword evidence="1" id="KW-0040">ANK repeat</keyword>
<keyword evidence="3" id="KW-1185">Reference proteome</keyword>
<reference evidence="3" key="1">
    <citation type="submission" date="2017-01" db="EMBL/GenBank/DDBJ databases">
        <authorList>
            <person name="Varghese N."/>
            <person name="Submissions S."/>
        </authorList>
    </citation>
    <scope>NUCLEOTIDE SEQUENCE [LARGE SCALE GENOMIC DNA]</scope>
    <source>
        <strain evidence="3">DSM 22306</strain>
    </source>
</reference>
<dbReference type="STRING" id="619304.SAMN05421760_111151"/>
<feature type="repeat" description="ANK" evidence="1">
    <location>
        <begin position="87"/>
        <end position="119"/>
    </location>
</feature>
<dbReference type="Proteomes" id="UP000185999">
    <property type="component" value="Unassembled WGS sequence"/>
</dbReference>
<organism evidence="2 3">
    <name type="scientific">Neptunomonas antarctica</name>
    <dbReference type="NCBI Taxonomy" id="619304"/>
    <lineage>
        <taxon>Bacteria</taxon>
        <taxon>Pseudomonadati</taxon>
        <taxon>Pseudomonadota</taxon>
        <taxon>Gammaproteobacteria</taxon>
        <taxon>Oceanospirillales</taxon>
        <taxon>Oceanospirillaceae</taxon>
        <taxon>Neptunomonas</taxon>
    </lineage>
</organism>